<dbReference type="EMBL" id="BDOR01000012">
    <property type="protein sequence ID" value="GBF02559.1"/>
    <property type="molecule type" value="Genomic_DNA"/>
</dbReference>
<gene>
    <name evidence="3" type="ORF">LPPLD21_02109</name>
</gene>
<evidence type="ECO:0000259" key="1">
    <source>
        <dbReference type="Pfam" id="PF10022"/>
    </source>
</evidence>
<sequence>MTHFNSNLKDNPLNSRDDFVQALADLIDPVYQLMADEHTPGRVRISDSGSVYNEPRREVEGFLRTLWGIGPLCNTEVRAKKYAKYFTPATAGILAGCDPNSPYYWGQLEDYDQLFVEMGSLATFLIMTQDFFYNKLDVKDQQNIYTWLDQINHHTIPKTNWLFFRVLVNSFFQRAGLRLPTDQPQADLQELDTYYLDDGWYFDGYDTQIDYYIPFGMQYYGVLYTALAADSNEKHVQLFAQRARQFGKTFKNWFSRNGTALPFGRSQTYRFAQSAFWAVSAYTNTTLDELTLGESKYLLAANMHQWFKLPIFTSDNFLSIGYGYPNLVFAEGYNAPGSPYWAMKNFIVLALPDDDPYWTTPKTAPEFPQKSVNPYAHMLLVRGDNDNELQAYTAGQHSHEHAHGDDKYEKYVYSTTFGFSVKKGNVLPKQGAYDNTLALSDTDYNFKTAFGYRAYQVHSDYVYSRWEPWKDVSVDNFIIPCYPWHIRIHVVNTGRTLNTLEGSFSAPNGGQAIVYPDKSGAIYTSAVGTVGIVDLSNQYSVELSEPEPNTNVFYPKTVLPLISGQLDPGKHILLTACLGDAHRTTNIEQPISAKLEGNTVHIKNNNQVITVPLDELAY</sequence>
<keyword evidence="4" id="KW-1185">Reference proteome</keyword>
<name>A0ABQ0NBU7_9LACO</name>
<protein>
    <recommendedName>
        <fullName evidence="5">DUF2264 domain-containing protein</fullName>
    </recommendedName>
</protein>
<accession>A0ABQ0NBU7</accession>
<dbReference type="RefSeq" id="WP_021729865.1">
    <property type="nucleotide sequence ID" value="NZ_AVAI01000001.1"/>
</dbReference>
<evidence type="ECO:0000259" key="2">
    <source>
        <dbReference type="Pfam" id="PF20938"/>
    </source>
</evidence>
<feature type="domain" description="DUF2264" evidence="1">
    <location>
        <begin position="15"/>
        <end position="362"/>
    </location>
</feature>
<comment type="caution">
    <text evidence="3">The sequence shown here is derived from an EMBL/GenBank/DDBJ whole genome shotgun (WGS) entry which is preliminary data.</text>
</comment>
<dbReference type="InterPro" id="IPR049349">
    <property type="entry name" value="DUF2264_N"/>
</dbReference>
<feature type="domain" description="DUF2264" evidence="2">
    <location>
        <begin position="394"/>
        <end position="576"/>
    </location>
</feature>
<evidence type="ECO:0008006" key="5">
    <source>
        <dbReference type="Google" id="ProtNLM"/>
    </source>
</evidence>
<dbReference type="Pfam" id="PF20938">
    <property type="entry name" value="DUF2264_C"/>
    <property type="match status" value="1"/>
</dbReference>
<organism evidence="3 4">
    <name type="scientific">Lactiplantibacillus paraplantarum</name>
    <dbReference type="NCBI Taxonomy" id="60520"/>
    <lineage>
        <taxon>Bacteria</taxon>
        <taxon>Bacillati</taxon>
        <taxon>Bacillota</taxon>
        <taxon>Bacilli</taxon>
        <taxon>Lactobacillales</taxon>
        <taxon>Lactobacillaceae</taxon>
        <taxon>Lactiplantibacillus</taxon>
    </lineage>
</organism>
<dbReference type="InterPro" id="IPR049237">
    <property type="entry name" value="DUF2264_C"/>
</dbReference>
<dbReference type="PANTHER" id="PTHR35339">
    <property type="entry name" value="LINALOOL DEHYDRATASE_ISOMERASE DOMAIN-CONTAINING PROTEIN"/>
    <property type="match status" value="1"/>
</dbReference>
<dbReference type="Pfam" id="PF10022">
    <property type="entry name" value="DUF2264"/>
    <property type="match status" value="1"/>
</dbReference>
<dbReference type="PIRSF" id="PIRSF014753">
    <property type="entry name" value="UCP014753"/>
    <property type="match status" value="1"/>
</dbReference>
<dbReference type="Proteomes" id="UP000236162">
    <property type="component" value="Unassembled WGS sequence"/>
</dbReference>
<evidence type="ECO:0000313" key="3">
    <source>
        <dbReference type="EMBL" id="GBF02559.1"/>
    </source>
</evidence>
<evidence type="ECO:0000313" key="4">
    <source>
        <dbReference type="Proteomes" id="UP000236162"/>
    </source>
</evidence>
<dbReference type="InterPro" id="IPR016624">
    <property type="entry name" value="UCP014753"/>
</dbReference>
<dbReference type="PANTHER" id="PTHR35339:SF4">
    <property type="entry name" value="LINALOOL DEHYDRATASE_ISOMERASE DOMAIN-CONTAINING PROTEIN"/>
    <property type="match status" value="1"/>
</dbReference>
<proteinExistence type="predicted"/>
<reference evidence="3 4" key="1">
    <citation type="submission" date="2017-04" db="EMBL/GenBank/DDBJ databases">
        <title>In vitro and in silico characterization of Lactobacillus paraplantarum D2-1, a starter culture for soymilk fermentation.</title>
        <authorList>
            <person name="Endo A."/>
            <person name="Sasaki F."/>
            <person name="Maeno S."/>
            <person name="Kanesaki Y."/>
            <person name="Kubota E."/>
            <person name="Torres G.A."/>
            <person name="Tomita S."/>
            <person name="Nakagawa J."/>
        </authorList>
    </citation>
    <scope>NUCLEOTIDE SEQUENCE [LARGE SCALE GENOMIC DNA]</scope>
    <source>
        <strain evidence="3 4">D2-1</strain>
    </source>
</reference>